<evidence type="ECO:0000313" key="2">
    <source>
        <dbReference type="Proteomes" id="UP000052237"/>
    </source>
</evidence>
<comment type="caution">
    <text evidence="1">The sequence shown here is derived from an EMBL/GenBank/DDBJ whole genome shotgun (WGS) entry which is preliminary data.</text>
</comment>
<evidence type="ECO:0000313" key="1">
    <source>
        <dbReference type="EMBL" id="CUU91092.1"/>
    </source>
</evidence>
<reference evidence="1 2" key="1">
    <citation type="submission" date="2015-11" db="EMBL/GenBank/DDBJ databases">
        <authorList>
            <consortium name="Pathogen Informatics"/>
        </authorList>
    </citation>
    <scope>NUCLEOTIDE SEQUENCE [LARGE SCALE GENOMIC DNA]</scope>
    <source>
        <strain evidence="1 2">006A-0059</strain>
    </source>
</reference>
<protein>
    <submittedName>
        <fullName evidence="1">Uncharacterized protein</fullName>
    </submittedName>
</protein>
<dbReference type="Proteomes" id="UP000052237">
    <property type="component" value="Unassembled WGS sequence"/>
</dbReference>
<organism evidence="1 2">
    <name type="scientific">Campylobacter hyointestinalis subsp. hyointestinalis</name>
    <dbReference type="NCBI Taxonomy" id="91352"/>
    <lineage>
        <taxon>Bacteria</taxon>
        <taxon>Pseudomonadati</taxon>
        <taxon>Campylobacterota</taxon>
        <taxon>Epsilonproteobacteria</taxon>
        <taxon>Campylobacterales</taxon>
        <taxon>Campylobacteraceae</taxon>
        <taxon>Campylobacter</taxon>
    </lineage>
</organism>
<dbReference type="EMBL" id="FAVB01000020">
    <property type="protein sequence ID" value="CUU91092.1"/>
    <property type="molecule type" value="Genomic_DNA"/>
</dbReference>
<sequence>MAQSVRAKAMGVEVEVVTGDSVITKAKDEKDKSLTDEIMLEKIIAYFEKNNNKELAKEFMLFCKACDNIEFTFLRHSLIIKLYCIVSGINNWSNLTDIGYFDNFKITKRNQTSATNNIITTKNYSINKNSHQDFTHDPIYSNMPMNIYHQND</sequence>
<name>A0A0S4SXF6_CAMHY</name>
<dbReference type="AlphaFoldDB" id="A0A0S4SXF6"/>
<gene>
    <name evidence="1" type="ORF">ERS686654_02224</name>
</gene>
<accession>A0A0S4SXF6</accession>
<keyword evidence="2" id="KW-1185">Reference proteome</keyword>
<proteinExistence type="predicted"/>